<dbReference type="PANTHER" id="PTHR43416:SF8">
    <property type="entry name" value="LIPOAMIDE ACYLTRANSFERASE COMPONENT OF BRANCHED-CHAIN ALPHA-KETO ACID DEHYDROGENASE COMPLEX"/>
    <property type="match status" value="1"/>
</dbReference>
<evidence type="ECO:0000313" key="12">
    <source>
        <dbReference type="EMBL" id="MFD2465726.1"/>
    </source>
</evidence>
<feature type="non-terminal residue" evidence="12">
    <location>
        <position position="1"/>
    </location>
</feature>
<name>A0ABW5GXZ6_9PSEU</name>
<keyword evidence="7" id="KW-0808">Transferase</keyword>
<proteinExistence type="predicted"/>
<organism evidence="12 13">
    <name type="scientific">Amycolatopsis samaneae</name>
    <dbReference type="NCBI Taxonomy" id="664691"/>
    <lineage>
        <taxon>Bacteria</taxon>
        <taxon>Bacillati</taxon>
        <taxon>Actinomycetota</taxon>
        <taxon>Actinomycetes</taxon>
        <taxon>Pseudonocardiales</taxon>
        <taxon>Pseudonocardiaceae</taxon>
        <taxon>Amycolatopsis</taxon>
    </lineage>
</organism>
<keyword evidence="13" id="KW-1185">Reference proteome</keyword>
<accession>A0ABW5GXZ6</accession>
<dbReference type="PANTHER" id="PTHR43416">
    <property type="entry name" value="DIHYDROLIPOYLLYSINE-RESIDUE SUCCINYLTRANSFERASE COMPONENT OF 2-OXOGLUTARATE DEHYDROGENASE COMPLEX, MITOCHONDRIAL-RELATED"/>
    <property type="match status" value="1"/>
</dbReference>
<evidence type="ECO:0000256" key="9">
    <source>
        <dbReference type="ARBA" id="ARBA00030325"/>
    </source>
</evidence>
<dbReference type="InterPro" id="IPR050537">
    <property type="entry name" value="2-oxoacid_dehydrogenase"/>
</dbReference>
<reference evidence="13" key="1">
    <citation type="journal article" date="2019" name="Int. J. Syst. Evol. Microbiol.">
        <title>The Global Catalogue of Microorganisms (GCM) 10K type strain sequencing project: providing services to taxonomists for standard genome sequencing and annotation.</title>
        <authorList>
            <consortium name="The Broad Institute Genomics Platform"/>
            <consortium name="The Broad Institute Genome Sequencing Center for Infectious Disease"/>
            <person name="Wu L."/>
            <person name="Ma J."/>
        </authorList>
    </citation>
    <scope>NUCLEOTIDE SEQUENCE [LARGE SCALE GENOMIC DNA]</scope>
    <source>
        <strain evidence="13">CGMCC 4.7643</strain>
    </source>
</reference>
<evidence type="ECO:0000256" key="4">
    <source>
        <dbReference type="ARBA" id="ARBA00012945"/>
    </source>
</evidence>
<comment type="cofactor">
    <cofactor evidence="1">
        <name>(R)-lipoate</name>
        <dbReference type="ChEBI" id="CHEBI:83088"/>
    </cofactor>
</comment>
<dbReference type="Pfam" id="PF00198">
    <property type="entry name" value="2-oxoacid_dh"/>
    <property type="match status" value="1"/>
</dbReference>
<dbReference type="SUPFAM" id="SSF52777">
    <property type="entry name" value="CoA-dependent acyltransferases"/>
    <property type="match status" value="1"/>
</dbReference>
<comment type="catalytic activity">
    <reaction evidence="10">
        <text>N(6)-[(R)-dihydrolipoyl]-L-lysyl-[protein] + succinyl-CoA = N(6)-[(R)-S(8)-succinyldihydrolipoyl]-L-lysyl-[protein] + CoA</text>
        <dbReference type="Rhea" id="RHEA:15213"/>
        <dbReference type="Rhea" id="RHEA-COMP:10475"/>
        <dbReference type="Rhea" id="RHEA-COMP:20092"/>
        <dbReference type="ChEBI" id="CHEBI:57287"/>
        <dbReference type="ChEBI" id="CHEBI:57292"/>
        <dbReference type="ChEBI" id="CHEBI:83100"/>
        <dbReference type="ChEBI" id="CHEBI:83120"/>
        <dbReference type="EC" id="2.3.1.61"/>
    </reaction>
</comment>
<comment type="function">
    <text evidence="2">E2 component of the 2-oxoglutarate dehydrogenase (OGDH) complex which catalyzes the second step in the conversion of 2-oxoglutarate to succinyl-CoA and CO(2).</text>
</comment>
<dbReference type="Gene3D" id="3.30.559.10">
    <property type="entry name" value="Chloramphenicol acetyltransferase-like domain"/>
    <property type="match status" value="1"/>
</dbReference>
<protein>
    <recommendedName>
        <fullName evidence="5">Dihydrolipoyllysine-residue succinyltransferase component of 2-oxoglutarate dehydrogenase complex</fullName>
        <ecNumber evidence="4">2.3.1.61</ecNumber>
    </recommendedName>
    <alternativeName>
        <fullName evidence="9">Dihydrolipoamide succinyltransferase component of 2-oxoglutarate dehydrogenase complex</fullName>
    </alternativeName>
</protein>
<evidence type="ECO:0000256" key="7">
    <source>
        <dbReference type="ARBA" id="ARBA00022679"/>
    </source>
</evidence>
<dbReference type="RefSeq" id="WP_378273158.1">
    <property type="nucleotide sequence ID" value="NZ_JBHUKU010000037.1"/>
</dbReference>
<dbReference type="NCBIfam" id="TIGR02927">
    <property type="entry name" value="SucB_Actino"/>
    <property type="match status" value="1"/>
</dbReference>
<dbReference type="InterPro" id="IPR001078">
    <property type="entry name" value="2-oxoacid_DH_actylTfrase"/>
</dbReference>
<dbReference type="InterPro" id="IPR014276">
    <property type="entry name" value="2-oxoglutarate_DH_E2"/>
</dbReference>
<comment type="pathway">
    <text evidence="3">Amino-acid degradation; L-lysine degradation via saccharopine pathway; glutaryl-CoA from L-lysine: step 6/6.</text>
</comment>
<evidence type="ECO:0000313" key="13">
    <source>
        <dbReference type="Proteomes" id="UP001597419"/>
    </source>
</evidence>
<gene>
    <name evidence="12" type="primary">sucB</name>
    <name evidence="12" type="ORF">ACFSYJ_44455</name>
</gene>
<feature type="domain" description="2-oxoacid dehydrogenase acyltransferase catalytic" evidence="11">
    <location>
        <begin position="37"/>
        <end position="264"/>
    </location>
</feature>
<evidence type="ECO:0000259" key="11">
    <source>
        <dbReference type="Pfam" id="PF00198"/>
    </source>
</evidence>
<evidence type="ECO:0000256" key="3">
    <source>
        <dbReference type="ARBA" id="ARBA00005145"/>
    </source>
</evidence>
<dbReference type="EC" id="2.3.1.61" evidence="4"/>
<evidence type="ECO:0000256" key="6">
    <source>
        <dbReference type="ARBA" id="ARBA00022532"/>
    </source>
</evidence>
<dbReference type="EMBL" id="JBHUKU010000037">
    <property type="protein sequence ID" value="MFD2465726.1"/>
    <property type="molecule type" value="Genomic_DNA"/>
</dbReference>
<evidence type="ECO:0000256" key="10">
    <source>
        <dbReference type="ARBA" id="ARBA00052761"/>
    </source>
</evidence>
<dbReference type="InterPro" id="IPR023213">
    <property type="entry name" value="CAT-like_dom_sf"/>
</dbReference>
<sequence length="273" mass="28863">RAAPAPAGPAPAARAAAPAAVRAAAPVSPEIAALRGTVQKANRIRQITATKTRESLQVSAQLTQVHEVDVTKVAKLRQRAKAAFKEREGVNLTFLPFFAKATVEALKQHPNVNASYNEDTKEITYHGAVHLGIAVDTDKGLLSVVIHDAGELSLAGLAHRIADLAARARASQIKPDELTGGTFTITNIGSNGALFDTPIIVQPQSGMLGTGAVVKRPVVVSDADGNDTIAVRSMAFLPLTYDHRLVDGADAGRFLTTIKQRLEEGNFEDELGL</sequence>
<keyword evidence="6" id="KW-0816">Tricarboxylic acid cycle</keyword>
<evidence type="ECO:0000256" key="5">
    <source>
        <dbReference type="ARBA" id="ARBA00019511"/>
    </source>
</evidence>
<comment type="caution">
    <text evidence="12">The sequence shown here is derived from an EMBL/GenBank/DDBJ whole genome shotgun (WGS) entry which is preliminary data.</text>
</comment>
<evidence type="ECO:0000256" key="8">
    <source>
        <dbReference type="ARBA" id="ARBA00023315"/>
    </source>
</evidence>
<dbReference type="Proteomes" id="UP001597419">
    <property type="component" value="Unassembled WGS sequence"/>
</dbReference>
<evidence type="ECO:0000256" key="1">
    <source>
        <dbReference type="ARBA" id="ARBA00001938"/>
    </source>
</evidence>
<keyword evidence="8" id="KW-0012">Acyltransferase</keyword>
<evidence type="ECO:0000256" key="2">
    <source>
        <dbReference type="ARBA" id="ARBA00004052"/>
    </source>
</evidence>